<keyword evidence="1" id="KW-1133">Transmembrane helix</keyword>
<proteinExistence type="predicted"/>
<comment type="caution">
    <text evidence="2">The sequence shown here is derived from an EMBL/GenBank/DDBJ whole genome shotgun (WGS) entry which is preliminary data.</text>
</comment>
<evidence type="ECO:0000313" key="3">
    <source>
        <dbReference type="Proteomes" id="UP000242733"/>
    </source>
</evidence>
<dbReference type="Gene3D" id="3.30.700.10">
    <property type="entry name" value="Glycoprotein, Type 4 Pilin"/>
    <property type="match status" value="1"/>
</dbReference>
<gene>
    <name evidence="2" type="ORF">CSA61_01255</name>
</gene>
<dbReference type="AlphaFoldDB" id="A0A2G6JAT7"/>
<evidence type="ECO:0000256" key="1">
    <source>
        <dbReference type="SAM" id="Phobius"/>
    </source>
</evidence>
<name>A0A2G6JAT7_NEPCE</name>
<feature type="transmembrane region" description="Helical" evidence="1">
    <location>
        <begin position="12"/>
        <end position="31"/>
    </location>
</feature>
<dbReference type="EMBL" id="PDSG01000005">
    <property type="protein sequence ID" value="PIE20544.1"/>
    <property type="molecule type" value="Genomic_DNA"/>
</dbReference>
<organism evidence="2 3">
    <name type="scientific">Neptuniibacter caesariensis</name>
    <dbReference type="NCBI Taxonomy" id="207954"/>
    <lineage>
        <taxon>Bacteria</taxon>
        <taxon>Pseudomonadati</taxon>
        <taxon>Pseudomonadota</taxon>
        <taxon>Gammaproteobacteria</taxon>
        <taxon>Oceanospirillales</taxon>
        <taxon>Oceanospirillaceae</taxon>
        <taxon>Neptuniibacter</taxon>
    </lineage>
</organism>
<evidence type="ECO:0008006" key="4">
    <source>
        <dbReference type="Google" id="ProtNLM"/>
    </source>
</evidence>
<dbReference type="Pfam" id="PF07963">
    <property type="entry name" value="N_methyl"/>
    <property type="match status" value="1"/>
</dbReference>
<keyword evidence="1" id="KW-0472">Membrane</keyword>
<dbReference type="NCBIfam" id="TIGR02532">
    <property type="entry name" value="IV_pilin_GFxxxE"/>
    <property type="match status" value="1"/>
</dbReference>
<evidence type="ECO:0000313" key="2">
    <source>
        <dbReference type="EMBL" id="PIE20544.1"/>
    </source>
</evidence>
<accession>A0A2G6JAT7</accession>
<reference evidence="2 3" key="1">
    <citation type="submission" date="2017-10" db="EMBL/GenBank/DDBJ databases">
        <title>Novel microbial diversity and functional potential in the marine mammal oral microbiome.</title>
        <authorList>
            <person name="Dudek N.K."/>
            <person name="Sun C.L."/>
            <person name="Burstein D."/>
            <person name="Kantor R.S."/>
            <person name="Aliaga Goltsman D.S."/>
            <person name="Bik E.M."/>
            <person name="Thomas B.C."/>
            <person name="Banfield J.F."/>
            <person name="Relman D.A."/>
        </authorList>
    </citation>
    <scope>NUCLEOTIDE SEQUENCE [LARGE SCALE GENOMIC DNA]</scope>
    <source>
        <strain evidence="2">DOLJORAL78_49_30</strain>
    </source>
</reference>
<dbReference type="SUPFAM" id="SSF54523">
    <property type="entry name" value="Pili subunits"/>
    <property type="match status" value="1"/>
</dbReference>
<dbReference type="Proteomes" id="UP000242733">
    <property type="component" value="Unassembled WGS sequence"/>
</dbReference>
<protein>
    <recommendedName>
        <fullName evidence="4">Pilin</fullName>
    </recommendedName>
</protein>
<sequence length="175" mass="17979">MRRQVGFTIIELVVVIALLGILAAVALPRFINVTEDAHNAAVKGAAGGLAAGVALAKAKAVVENAGDGDDIELEGGTVAVNGFGYPTGASGASPSLTNAQQCVDVWNNVLQGSRPVVSSAWPSTNPGSVDYVAQVNTAGVAQDCVYMYKRNNTHSPRMITYNALTGDVTATGVDY</sequence>
<keyword evidence="1" id="KW-0812">Transmembrane</keyword>
<dbReference type="InterPro" id="IPR045584">
    <property type="entry name" value="Pilin-like"/>
</dbReference>
<dbReference type="InterPro" id="IPR012902">
    <property type="entry name" value="N_methyl_site"/>
</dbReference>